<dbReference type="Pfam" id="PF25507">
    <property type="entry name" value="OB_POT1A"/>
    <property type="match status" value="1"/>
</dbReference>
<dbReference type="SUPFAM" id="SSF50249">
    <property type="entry name" value="Nucleic acid-binding proteins"/>
    <property type="match status" value="2"/>
</dbReference>
<evidence type="ECO:0000256" key="1">
    <source>
        <dbReference type="ARBA" id="ARBA00004574"/>
    </source>
</evidence>
<dbReference type="InterPro" id="IPR012340">
    <property type="entry name" value="NA-bd_OB-fold"/>
</dbReference>
<feature type="domain" description="Telomeric single stranded DNA binding POT1/Cdc13" evidence="5">
    <location>
        <begin position="6"/>
        <end position="141"/>
    </location>
</feature>
<dbReference type="Gene3D" id="2.40.50.140">
    <property type="entry name" value="Nucleic acid-binding proteins"/>
    <property type="match status" value="2"/>
</dbReference>
<comment type="subcellular location">
    <subcellularLocation>
        <location evidence="1">Chromosome</location>
        <location evidence="1">Telomere</location>
    </subcellularLocation>
</comment>
<dbReference type="GO" id="GO:0000783">
    <property type="term" value="C:nuclear telomere cap complex"/>
    <property type="evidence" value="ECO:0007669"/>
    <property type="project" value="TreeGrafter"/>
</dbReference>
<evidence type="ECO:0000256" key="3">
    <source>
        <dbReference type="ARBA" id="ARBA00022895"/>
    </source>
</evidence>
<dbReference type="GO" id="GO:0032210">
    <property type="term" value="P:regulation of telomere maintenance via telomerase"/>
    <property type="evidence" value="ECO:0007669"/>
    <property type="project" value="TreeGrafter"/>
</dbReference>
<dbReference type="AlphaFoldDB" id="A0A6A2WS60"/>
<reference evidence="6" key="1">
    <citation type="submission" date="2019-09" db="EMBL/GenBank/DDBJ databases">
        <title>Draft genome information of white flower Hibiscus syriacus.</title>
        <authorList>
            <person name="Kim Y.-M."/>
        </authorList>
    </citation>
    <scope>NUCLEOTIDE SEQUENCE [LARGE SCALE GENOMIC DNA]</scope>
    <source>
        <strain evidence="6">YM2019G1</strain>
    </source>
</reference>
<dbReference type="GO" id="GO:0016233">
    <property type="term" value="P:telomere capping"/>
    <property type="evidence" value="ECO:0007669"/>
    <property type="project" value="TreeGrafter"/>
</dbReference>
<keyword evidence="4" id="KW-0238">DNA-binding</keyword>
<keyword evidence="3" id="KW-0779">Telomere</keyword>
<name>A0A6A2WS60_HIBSY</name>
<dbReference type="CDD" id="cd04497">
    <property type="entry name" value="hPOT1_OB1_like"/>
    <property type="match status" value="1"/>
</dbReference>
<dbReference type="OrthoDB" id="2186770at2759"/>
<protein>
    <submittedName>
        <fullName evidence="6">Zinc finger family protein, putative isoform 1</fullName>
    </submittedName>
</protein>
<comment type="caution">
    <text evidence="6">The sequence shown here is derived from an EMBL/GenBank/DDBJ whole genome shotgun (WGS) entry which is preliminary data.</text>
</comment>
<dbReference type="EMBL" id="VEPZ02001661">
    <property type="protein sequence ID" value="KAE8663952.1"/>
    <property type="molecule type" value="Genomic_DNA"/>
</dbReference>
<dbReference type="GO" id="GO:0010521">
    <property type="term" value="F:telomerase inhibitor activity"/>
    <property type="evidence" value="ECO:0007669"/>
    <property type="project" value="TreeGrafter"/>
</dbReference>
<evidence type="ECO:0000256" key="2">
    <source>
        <dbReference type="ARBA" id="ARBA00022454"/>
    </source>
</evidence>
<dbReference type="Pfam" id="PF02765">
    <property type="entry name" value="POT1"/>
    <property type="match status" value="1"/>
</dbReference>
<evidence type="ECO:0000256" key="4">
    <source>
        <dbReference type="ARBA" id="ARBA00023125"/>
    </source>
</evidence>
<gene>
    <name evidence="6" type="ORF">F3Y22_tig00112857pilonHSYRG00047</name>
</gene>
<keyword evidence="7" id="KW-1185">Reference proteome</keyword>
<dbReference type="Proteomes" id="UP000436088">
    <property type="component" value="Unassembled WGS sequence"/>
</dbReference>
<dbReference type="InterPro" id="IPR011564">
    <property type="entry name" value="Telomer_end-bd_POT1/Cdc13"/>
</dbReference>
<sequence length="450" mass="51397">MAPCGTRTIKEAISCLREKVNLFGVILDYTWPKKSKGTDYICKLTIIDASDPELRLPVHVFERERKRLPRVAAVGDIIHLSRVKMEIYEGVIYAVYNKNFSSFALYDGKDGQSYRPYQGHLKLPAEDQDRMMITGLRNWLASSQVIDVPNFLLLKEINQVEPVNIACKVLHTCKTTNNEGMIFLWDGTDAPPINITKKVEDEGHNPLSLHLEKLPLSSDVLCTFPTAGTILRVFLEVDVDCIEHILQLLKNGQWVKLFHLSCKEREGLWYGEFTSNSKIQDMSNDDILMIDRQRKYACRSRGNPDRMPFWASKPPSRITVVDSGVVAPFATLMDVLTCRKVARKFRCVIRVVAVFPWRVEDFRARDGTYRVRFTLEDPTARIHAYAFAEDGEKFFNGSSNHALKRKLDELLGAPDETEGGARNQPWVQCCLISHSGKKRRWICDTKLIGE</sequence>
<dbReference type="GO" id="GO:0098505">
    <property type="term" value="F:G-rich strand telomeric DNA binding"/>
    <property type="evidence" value="ECO:0007669"/>
    <property type="project" value="TreeGrafter"/>
</dbReference>
<evidence type="ECO:0000259" key="5">
    <source>
        <dbReference type="SMART" id="SM00976"/>
    </source>
</evidence>
<proteinExistence type="predicted"/>
<dbReference type="InterPro" id="IPR028389">
    <property type="entry name" value="POT1"/>
</dbReference>
<evidence type="ECO:0000313" key="7">
    <source>
        <dbReference type="Proteomes" id="UP000436088"/>
    </source>
</evidence>
<dbReference type="PANTHER" id="PTHR14513:SF0">
    <property type="entry name" value="PROTECTION OF TELOMERES PROTEIN 1"/>
    <property type="match status" value="1"/>
</dbReference>
<dbReference type="InterPro" id="IPR057620">
    <property type="entry name" value="POT1A/B-like_OB"/>
</dbReference>
<dbReference type="PANTHER" id="PTHR14513">
    <property type="entry name" value="PROTECTION OF TELOMERES 1"/>
    <property type="match status" value="1"/>
</dbReference>
<dbReference type="SMART" id="SM00976">
    <property type="entry name" value="Telo_bind"/>
    <property type="match status" value="1"/>
</dbReference>
<keyword evidence="2" id="KW-0158">Chromosome</keyword>
<evidence type="ECO:0000313" key="6">
    <source>
        <dbReference type="EMBL" id="KAE8663952.1"/>
    </source>
</evidence>
<accession>A0A6A2WS60</accession>
<organism evidence="6 7">
    <name type="scientific">Hibiscus syriacus</name>
    <name type="common">Rose of Sharon</name>
    <dbReference type="NCBI Taxonomy" id="106335"/>
    <lineage>
        <taxon>Eukaryota</taxon>
        <taxon>Viridiplantae</taxon>
        <taxon>Streptophyta</taxon>
        <taxon>Embryophyta</taxon>
        <taxon>Tracheophyta</taxon>
        <taxon>Spermatophyta</taxon>
        <taxon>Magnoliopsida</taxon>
        <taxon>eudicotyledons</taxon>
        <taxon>Gunneridae</taxon>
        <taxon>Pentapetalae</taxon>
        <taxon>rosids</taxon>
        <taxon>malvids</taxon>
        <taxon>Malvales</taxon>
        <taxon>Malvaceae</taxon>
        <taxon>Malvoideae</taxon>
        <taxon>Hibiscus</taxon>
    </lineage>
</organism>